<dbReference type="PANTHER" id="PTHR16222">
    <property type="entry name" value="ADP-RIBOSYLGLYCOHYDROLASE"/>
    <property type="match status" value="1"/>
</dbReference>
<dbReference type="PANTHER" id="PTHR16222:SF12">
    <property type="entry name" value="ADP-RIBOSYLGLYCOHYDROLASE-RELATED"/>
    <property type="match status" value="1"/>
</dbReference>
<dbReference type="SUPFAM" id="SSF101478">
    <property type="entry name" value="ADP-ribosylglycohydrolase"/>
    <property type="match status" value="1"/>
</dbReference>
<comment type="caution">
    <text evidence="2">The sequence shown here is derived from an EMBL/GenBank/DDBJ whole genome shotgun (WGS) entry which is preliminary data.</text>
</comment>
<dbReference type="InterPro" id="IPR050792">
    <property type="entry name" value="ADP-ribosylglycohydrolase"/>
</dbReference>
<reference evidence="2" key="2">
    <citation type="submission" date="2021-04" db="EMBL/GenBank/DDBJ databases">
        <authorList>
            <person name="Gilroy R."/>
        </authorList>
    </citation>
    <scope>NUCLEOTIDE SEQUENCE</scope>
    <source>
        <strain evidence="2">CHK179-28034</strain>
    </source>
</reference>
<reference evidence="2" key="1">
    <citation type="journal article" date="2021" name="PeerJ">
        <title>Extensive microbial diversity within the chicken gut microbiome revealed by metagenomics and culture.</title>
        <authorList>
            <person name="Gilroy R."/>
            <person name="Ravi A."/>
            <person name="Getino M."/>
            <person name="Pursley I."/>
            <person name="Horton D.L."/>
            <person name="Alikhan N.F."/>
            <person name="Baker D."/>
            <person name="Gharbi K."/>
            <person name="Hall N."/>
            <person name="Watson M."/>
            <person name="Adriaenssens E.M."/>
            <person name="Foster-Nyarko E."/>
            <person name="Jarju S."/>
            <person name="Secka A."/>
            <person name="Antonio M."/>
            <person name="Oren A."/>
            <person name="Chaudhuri R.R."/>
            <person name="La Ragione R."/>
            <person name="Hildebrand F."/>
            <person name="Pallen M.J."/>
        </authorList>
    </citation>
    <scope>NUCLEOTIDE SEQUENCE</scope>
    <source>
        <strain evidence="2">CHK179-28034</strain>
    </source>
</reference>
<dbReference type="InterPro" id="IPR005502">
    <property type="entry name" value="Ribosyl_crysJ1"/>
</dbReference>
<comment type="cofactor">
    <cofactor evidence="1">
        <name>Mg(2+)</name>
        <dbReference type="ChEBI" id="CHEBI:18420"/>
    </cofactor>
    <text evidence="1">Binds 2 magnesium ions per subunit.</text>
</comment>
<protein>
    <submittedName>
        <fullName evidence="2">ADP-ribosylglycohydrolase family protein</fullName>
    </submittedName>
</protein>
<evidence type="ECO:0000313" key="3">
    <source>
        <dbReference type="Proteomes" id="UP000824049"/>
    </source>
</evidence>
<feature type="binding site" evidence="1">
    <location>
        <position position="450"/>
    </location>
    <ligand>
        <name>Mg(2+)</name>
        <dbReference type="ChEBI" id="CHEBI:18420"/>
        <label>1</label>
    </ligand>
</feature>
<evidence type="ECO:0000256" key="1">
    <source>
        <dbReference type="PIRSR" id="PIRSR605502-1"/>
    </source>
</evidence>
<keyword evidence="1" id="KW-0460">Magnesium</keyword>
<dbReference type="InterPro" id="IPR036705">
    <property type="entry name" value="Ribosyl_crysJ1_sf"/>
</dbReference>
<feature type="binding site" evidence="1">
    <location>
        <position position="448"/>
    </location>
    <ligand>
        <name>Mg(2+)</name>
        <dbReference type="ChEBI" id="CHEBI:18420"/>
        <label>1</label>
    </ligand>
</feature>
<dbReference type="Gene3D" id="1.10.4080.10">
    <property type="entry name" value="ADP-ribosylation/Crystallin J1"/>
    <property type="match status" value="1"/>
</dbReference>
<feature type="binding site" evidence="1">
    <location>
        <position position="243"/>
    </location>
    <ligand>
        <name>Mg(2+)</name>
        <dbReference type="ChEBI" id="CHEBI:18420"/>
        <label>1</label>
    </ligand>
</feature>
<dbReference type="Proteomes" id="UP000824049">
    <property type="component" value="Unassembled WGS sequence"/>
</dbReference>
<accession>A0A9D2J9C7</accession>
<evidence type="ECO:0000313" key="2">
    <source>
        <dbReference type="EMBL" id="HIZ40434.1"/>
    </source>
</evidence>
<sequence>MTRNEKNKNTPLTAGQREIAWMADAYPIPLTESQEMNWNTYIESGNASDEKLFRDWISQVPGSLSPSHLVVAAIQCMRNRGYDVREAEKYIDEGLRAAKEKDGVALQRITARIYHLLNTAPKDKTSDYWKYHIYTNWEEIRANSTFLEMGDQEDSISVKEGQEASIVSERSRETGTDVLWTSGRAAVDVFSDDYADRVRAGWTAQLIGGALGTQVEGYNTDNIEKVYGTITSYLRSPETYNDDITYEIAFLDSFREHGYAVTSEQIAEKWLELIADGYSAEEVALRNLRLGIHPPESGTHLNYYSDWIGVQMRTMIHGMTAPGNPALAAELAVRDGVISHSNSGLLGGIFNAILVSMAFVLQDVRELVVRAVDCIPYDSEFYQVLIFALRQCREKDNWREAWRQCEKKYEDYNWIHVYPNAAAEIIALWYGNGDFDRTATIICMEGKDADCTAAPVLNILGVMYGTKILTPKWTEPLGKTVHTIMRKYRKISLQTLCQETVESVRRARKHLLFPQTSPCNALCHLL</sequence>
<organism evidence="2 3">
    <name type="scientific">Candidatus Anaerobutyricum stercoris</name>
    <dbReference type="NCBI Taxonomy" id="2838457"/>
    <lineage>
        <taxon>Bacteria</taxon>
        <taxon>Bacillati</taxon>
        <taxon>Bacillota</taxon>
        <taxon>Clostridia</taxon>
        <taxon>Lachnospirales</taxon>
        <taxon>Lachnospiraceae</taxon>
        <taxon>Anaerobutyricum</taxon>
    </lineage>
</organism>
<feature type="binding site" evidence="1">
    <location>
        <position position="242"/>
    </location>
    <ligand>
        <name>Mg(2+)</name>
        <dbReference type="ChEBI" id="CHEBI:18420"/>
        <label>1</label>
    </ligand>
</feature>
<dbReference type="Pfam" id="PF03747">
    <property type="entry name" value="ADP_ribosyl_GH"/>
    <property type="match status" value="1"/>
</dbReference>
<name>A0A9D2J9C7_9FIRM</name>
<proteinExistence type="predicted"/>
<dbReference type="EMBL" id="DXBR01000100">
    <property type="protein sequence ID" value="HIZ40434.1"/>
    <property type="molecule type" value="Genomic_DNA"/>
</dbReference>
<dbReference type="GO" id="GO:0046872">
    <property type="term" value="F:metal ion binding"/>
    <property type="evidence" value="ECO:0007669"/>
    <property type="project" value="UniProtKB-KW"/>
</dbReference>
<keyword evidence="1" id="KW-0479">Metal-binding</keyword>
<gene>
    <name evidence="2" type="ORF">H9968_11060</name>
</gene>
<dbReference type="AlphaFoldDB" id="A0A9D2J9C7"/>